<accession>A0A438GNQ9</accession>
<dbReference type="AlphaFoldDB" id="A0A438GNQ9"/>
<feature type="domain" description="Retrovirus-related Pol polyprotein from transposon TNT 1-94-like beta-barrel" evidence="2">
    <location>
        <begin position="211"/>
        <end position="291"/>
    </location>
</feature>
<evidence type="ECO:0000313" key="3">
    <source>
        <dbReference type="EMBL" id="RVW73814.1"/>
    </source>
</evidence>
<dbReference type="InterPro" id="IPR054722">
    <property type="entry name" value="PolX-like_BBD"/>
</dbReference>
<gene>
    <name evidence="3" type="primary">POLX_4213</name>
    <name evidence="3" type="ORF">CK203_058299</name>
</gene>
<evidence type="ECO:0000259" key="1">
    <source>
        <dbReference type="Pfam" id="PF13976"/>
    </source>
</evidence>
<organism evidence="3 4">
    <name type="scientific">Vitis vinifera</name>
    <name type="common">Grape</name>
    <dbReference type="NCBI Taxonomy" id="29760"/>
    <lineage>
        <taxon>Eukaryota</taxon>
        <taxon>Viridiplantae</taxon>
        <taxon>Streptophyta</taxon>
        <taxon>Embryophyta</taxon>
        <taxon>Tracheophyta</taxon>
        <taxon>Spermatophyta</taxon>
        <taxon>Magnoliopsida</taxon>
        <taxon>eudicotyledons</taxon>
        <taxon>Gunneridae</taxon>
        <taxon>Pentapetalae</taxon>
        <taxon>rosids</taxon>
        <taxon>Vitales</taxon>
        <taxon>Vitaceae</taxon>
        <taxon>Viteae</taxon>
        <taxon>Vitis</taxon>
    </lineage>
</organism>
<dbReference type="PANTHER" id="PTHR47592">
    <property type="entry name" value="PBF68 PROTEIN"/>
    <property type="match status" value="1"/>
</dbReference>
<feature type="domain" description="GAG-pre-integrase" evidence="1">
    <location>
        <begin position="317"/>
        <end position="383"/>
    </location>
</feature>
<dbReference type="Pfam" id="PF22936">
    <property type="entry name" value="Pol_BBD"/>
    <property type="match status" value="1"/>
</dbReference>
<name>A0A438GNQ9_VITVI</name>
<comment type="caution">
    <text evidence="3">The sequence shown here is derived from an EMBL/GenBank/DDBJ whole genome shotgun (WGS) entry which is preliminary data.</text>
</comment>
<evidence type="ECO:0000259" key="2">
    <source>
        <dbReference type="Pfam" id="PF22936"/>
    </source>
</evidence>
<dbReference type="Proteomes" id="UP000288805">
    <property type="component" value="Unassembled WGS sequence"/>
</dbReference>
<dbReference type="Pfam" id="PF13976">
    <property type="entry name" value="gag_pre-integrs"/>
    <property type="match status" value="1"/>
</dbReference>
<dbReference type="EMBL" id="QGNW01000383">
    <property type="protein sequence ID" value="RVW73814.1"/>
    <property type="molecule type" value="Genomic_DNA"/>
</dbReference>
<dbReference type="InterPro" id="IPR025724">
    <property type="entry name" value="GAG-pre-integrase_dom"/>
</dbReference>
<evidence type="ECO:0000313" key="4">
    <source>
        <dbReference type="Proteomes" id="UP000288805"/>
    </source>
</evidence>
<dbReference type="PANTHER" id="PTHR47592:SF27">
    <property type="entry name" value="OS08G0421700 PROTEIN"/>
    <property type="match status" value="1"/>
</dbReference>
<protein>
    <submittedName>
        <fullName evidence="3">Retrovirus-related Pol polyprotein from transposon TNT 1-94</fullName>
    </submittedName>
</protein>
<reference evidence="3 4" key="1">
    <citation type="journal article" date="2018" name="PLoS Genet.">
        <title>Population sequencing reveals clonal diversity and ancestral inbreeding in the grapevine cultivar Chardonnay.</title>
        <authorList>
            <person name="Roach M.J."/>
            <person name="Johnson D.L."/>
            <person name="Bohlmann J."/>
            <person name="van Vuuren H.J."/>
            <person name="Jones S.J."/>
            <person name="Pretorius I.S."/>
            <person name="Schmidt S.A."/>
            <person name="Borneman A.R."/>
        </authorList>
    </citation>
    <scope>NUCLEOTIDE SEQUENCE [LARGE SCALE GENOMIC DNA]</scope>
    <source>
        <strain evidence="4">cv. Chardonnay</strain>
        <tissue evidence="3">Leaf</tissue>
    </source>
</reference>
<sequence length="396" mass="45353">MGTAKFDVEKFTGINEFGLWRLKMKALLVQQGLQDALLREKNLLNTMQEKEKTELLEKVHSAIILSLGDTVLKEVAKAKSTAELWLKLESLYMTKSLANLLHKKIKLYTFKMTPDASYTNMKEVIMYGRDNLTFDEIQSILHARELQKQEEPKDESGEGLNIRGHFKKDFPDRRQNTIKKTVNEGDAIVILDGYDSAKVLNVAEVDSGKEWILNSGFSFHMCLIKAWFEDFKEADGGYVLLGNNKHCKILGTSTVRIKHYDGIERVLEDVRYIPELKRNLISFGMLDKSGYTFKLEPNFLRVARGSLIVMKETIKNGLYTLIGQTVIGKVSTMLKEDVRTTKLWHQRLGHISHRGLQELQKQGVLGNYKLTYLPFCEHCVFGKATRVKFAKTVHET</sequence>
<proteinExistence type="predicted"/>
<dbReference type="Pfam" id="PF14223">
    <property type="entry name" value="Retrotran_gag_2"/>
    <property type="match status" value="1"/>
</dbReference>